<keyword evidence="4" id="KW-0645">Protease</keyword>
<dbReference type="PANTHER" id="PTHR30023:SF0">
    <property type="entry name" value="PENICILLIN-SENSITIVE CARBOXYPEPTIDASE A"/>
    <property type="match status" value="1"/>
</dbReference>
<dbReference type="InterPro" id="IPR012338">
    <property type="entry name" value="Beta-lactam/transpept-like"/>
</dbReference>
<dbReference type="PRINTS" id="PR00922">
    <property type="entry name" value="DADACBPTASE3"/>
</dbReference>
<keyword evidence="4" id="KW-0121">Carboxypeptidase</keyword>
<dbReference type="SUPFAM" id="SSF56601">
    <property type="entry name" value="beta-lactamase/transpeptidase-like"/>
    <property type="match status" value="1"/>
</dbReference>
<evidence type="ECO:0000256" key="3">
    <source>
        <dbReference type="SAM" id="MobiDB-lite"/>
    </source>
</evidence>
<dbReference type="GO" id="GO:0006508">
    <property type="term" value="P:proteolysis"/>
    <property type="evidence" value="ECO:0007669"/>
    <property type="project" value="InterPro"/>
</dbReference>
<dbReference type="InterPro" id="IPR000667">
    <property type="entry name" value="Peptidase_S13"/>
</dbReference>
<evidence type="ECO:0000313" key="4">
    <source>
        <dbReference type="EMBL" id="RNF61471.1"/>
    </source>
</evidence>
<comment type="caution">
    <text evidence="4">The sequence shown here is derived from an EMBL/GenBank/DDBJ whole genome shotgun (WGS) entry which is preliminary data.</text>
</comment>
<gene>
    <name evidence="4" type="primary">dacB</name>
    <name evidence="4" type="ORF">EC580_08365</name>
</gene>
<comment type="similarity">
    <text evidence="1">Belongs to the peptidase S13 family.</text>
</comment>
<evidence type="ECO:0000256" key="2">
    <source>
        <dbReference type="ARBA" id="ARBA00022801"/>
    </source>
</evidence>
<dbReference type="EMBL" id="RIZI01000169">
    <property type="protein sequence ID" value="RNF61471.1"/>
    <property type="molecule type" value="Genomic_DNA"/>
</dbReference>
<dbReference type="EC" id="3.4.16.4" evidence="4"/>
<protein>
    <submittedName>
        <fullName evidence="4">D-alanyl-D-alanine carboxypeptidase/D-alanyl-D-alanine-endopeptidase</fullName>
        <ecNumber evidence="4">3.4.16.4</ecNumber>
    </submittedName>
</protein>
<accession>A0A3M8R0C9</accession>
<feature type="region of interest" description="Disordered" evidence="3">
    <location>
        <begin position="42"/>
        <end position="65"/>
    </location>
</feature>
<dbReference type="Gene3D" id="3.50.80.20">
    <property type="entry name" value="D-Ala-D-Ala carboxypeptidase C, peptidase S13"/>
    <property type="match status" value="1"/>
</dbReference>
<sequence length="518" mass="55090">MREGLAVGKGQGVQGSLHRGWRHGVCGFLLLMGMGSSGLAHAALPGQPSRPAPADPESPGTPGGRWSVLVQDVRGGAPVLSQNATAPQLPASTAKLLTTAYVLHNLGAQDHFLTRVLAQGLVAGRVMGPLIFLGGGDPNLSSRIFPFHGKTRRGPALSPLRDLAEQLWQAGVREVPDGILADSRLFPTEYAPMGWTPEDQRYWYGAPISALTFNDAMVEVLVRPGARSGQPASAEIVPNPLGVIRNAVKTVGAGEEVIPLRLEIVGEHWVLIGSIRARAAPVSAMLAQPDPARFAGLALQQALLDQGIRVTGEVQVRARGQGSAAPQRPFYPGYVVLAQRRSPAIIDAVTVVNKVSENTHAEILLRDADLARGGDGATHSALARLRDWLLREGVIDQQAEVADACGLSRNARLSAADLVRALAQSYQQPWGALWRASLPVGAEDGTLRHRLEGLPMGTVRAKTGTLRDALALAGLIRGNHGQEYAFAILVDHFKAPRAAIRSRMDDLVRRIALGESAL</sequence>
<reference evidence="4" key="1">
    <citation type="submission" date="2018-10" db="EMBL/GenBank/DDBJ databases">
        <title>Acidithiobacillus sulfuriphilus sp. nov.: an extremely acidophilic sulfur-oxidizing chemolithotroph isolated from a neutral pH environment.</title>
        <authorList>
            <person name="Falagan C."/>
            <person name="Moya-Beltran A."/>
            <person name="Quatrini R."/>
            <person name="Johnson D.B."/>
        </authorList>
    </citation>
    <scope>NUCLEOTIDE SEQUENCE [LARGE SCALE GENOMIC DNA]</scope>
    <source>
        <strain evidence="4">CJ-2</strain>
    </source>
</reference>
<dbReference type="Pfam" id="PF02113">
    <property type="entry name" value="Peptidase_S13"/>
    <property type="match status" value="1"/>
</dbReference>
<name>A0A3M8R0C9_9PROT</name>
<dbReference type="NCBIfam" id="TIGR00666">
    <property type="entry name" value="PBP4"/>
    <property type="match status" value="1"/>
</dbReference>
<keyword evidence="2 4" id="KW-0378">Hydrolase</keyword>
<dbReference type="GO" id="GO:0000270">
    <property type="term" value="P:peptidoglycan metabolic process"/>
    <property type="evidence" value="ECO:0007669"/>
    <property type="project" value="TreeGrafter"/>
</dbReference>
<dbReference type="AlphaFoldDB" id="A0A3M8R0C9"/>
<dbReference type="PANTHER" id="PTHR30023">
    <property type="entry name" value="D-ALANYL-D-ALANINE CARBOXYPEPTIDASE"/>
    <property type="match status" value="1"/>
</dbReference>
<dbReference type="RefSeq" id="WP_123104021.1">
    <property type="nucleotide sequence ID" value="NZ_CP127527.1"/>
</dbReference>
<dbReference type="GO" id="GO:0009002">
    <property type="term" value="F:serine-type D-Ala-D-Ala carboxypeptidase activity"/>
    <property type="evidence" value="ECO:0007669"/>
    <property type="project" value="UniProtKB-EC"/>
</dbReference>
<proteinExistence type="inferred from homology"/>
<evidence type="ECO:0000256" key="1">
    <source>
        <dbReference type="ARBA" id="ARBA00006096"/>
    </source>
</evidence>
<dbReference type="OrthoDB" id="9802627at2"/>
<dbReference type="Gene3D" id="3.40.710.10">
    <property type="entry name" value="DD-peptidase/beta-lactamase superfamily"/>
    <property type="match status" value="2"/>
</dbReference>
<organism evidence="4">
    <name type="scientific">Acidithiobacillus sulfuriphilus</name>
    <dbReference type="NCBI Taxonomy" id="1867749"/>
    <lineage>
        <taxon>Bacteria</taxon>
        <taxon>Pseudomonadati</taxon>
        <taxon>Pseudomonadota</taxon>
        <taxon>Acidithiobacillia</taxon>
        <taxon>Acidithiobacillales</taxon>
        <taxon>Acidithiobacillaceae</taxon>
        <taxon>Acidithiobacillus</taxon>
    </lineage>
</organism>